<dbReference type="Proteomes" id="UP001295684">
    <property type="component" value="Unassembled WGS sequence"/>
</dbReference>
<comment type="caution">
    <text evidence="2">The sequence shown here is derived from an EMBL/GenBank/DDBJ whole genome shotgun (WGS) entry which is preliminary data.</text>
</comment>
<keyword evidence="1" id="KW-0812">Transmembrane</keyword>
<keyword evidence="3" id="KW-1185">Reference proteome</keyword>
<reference evidence="2" key="1">
    <citation type="submission" date="2023-07" db="EMBL/GenBank/DDBJ databases">
        <authorList>
            <consortium name="AG Swart"/>
            <person name="Singh M."/>
            <person name="Singh A."/>
            <person name="Seah K."/>
            <person name="Emmerich C."/>
        </authorList>
    </citation>
    <scope>NUCLEOTIDE SEQUENCE</scope>
    <source>
        <strain evidence="2">DP1</strain>
    </source>
</reference>
<accession>A0AAD1XUW2</accession>
<sequence length="174" mass="19945">MRSNSYLLMTLIKYSLVRFDSCMIHFCKLFLRPEVERPCIRYSNCSECSSQPLLAIDPQRINLSSCILVDVKHLAKSGVLESAIVQSTNSTFGIFLTAEKILFSCFCLIFHVERDILLVIFNENLLKAGSNLFWLFKISQFSLICHVLIPAIEYLLINFSMILILVREISKVVL</sequence>
<dbReference type="AlphaFoldDB" id="A0AAD1XUW2"/>
<proteinExistence type="predicted"/>
<keyword evidence="1" id="KW-0472">Membrane</keyword>
<name>A0AAD1XUW2_EUPCR</name>
<evidence type="ECO:0000313" key="3">
    <source>
        <dbReference type="Proteomes" id="UP001295684"/>
    </source>
</evidence>
<keyword evidence="1" id="KW-1133">Transmembrane helix</keyword>
<dbReference type="EMBL" id="CAMPGE010021180">
    <property type="protein sequence ID" value="CAI2379344.1"/>
    <property type="molecule type" value="Genomic_DNA"/>
</dbReference>
<feature type="transmembrane region" description="Helical" evidence="1">
    <location>
        <begin position="141"/>
        <end position="166"/>
    </location>
</feature>
<protein>
    <submittedName>
        <fullName evidence="2">Uncharacterized protein</fullName>
    </submittedName>
</protein>
<evidence type="ECO:0000256" key="1">
    <source>
        <dbReference type="SAM" id="Phobius"/>
    </source>
</evidence>
<gene>
    <name evidence="2" type="ORF">ECRASSUSDP1_LOCUS20753</name>
</gene>
<organism evidence="2 3">
    <name type="scientific">Euplotes crassus</name>
    <dbReference type="NCBI Taxonomy" id="5936"/>
    <lineage>
        <taxon>Eukaryota</taxon>
        <taxon>Sar</taxon>
        <taxon>Alveolata</taxon>
        <taxon>Ciliophora</taxon>
        <taxon>Intramacronucleata</taxon>
        <taxon>Spirotrichea</taxon>
        <taxon>Hypotrichia</taxon>
        <taxon>Euplotida</taxon>
        <taxon>Euplotidae</taxon>
        <taxon>Moneuplotes</taxon>
    </lineage>
</organism>
<evidence type="ECO:0000313" key="2">
    <source>
        <dbReference type="EMBL" id="CAI2379344.1"/>
    </source>
</evidence>